<keyword evidence="4" id="KW-1133">Transmembrane helix</keyword>
<accession>A0ABR4PNN9</accession>
<keyword evidence="3" id="KW-0732">Signal</keyword>
<feature type="region of interest" description="Disordered" evidence="7">
    <location>
        <begin position="1175"/>
        <end position="1312"/>
    </location>
</feature>
<feature type="compositionally biased region" description="Low complexity" evidence="7">
    <location>
        <begin position="1419"/>
        <end position="1552"/>
    </location>
</feature>
<dbReference type="Pfam" id="PF01822">
    <property type="entry name" value="WSC"/>
    <property type="match status" value="4"/>
</dbReference>
<dbReference type="Proteomes" id="UP001629113">
    <property type="component" value="Unassembled WGS sequence"/>
</dbReference>
<evidence type="ECO:0000256" key="3">
    <source>
        <dbReference type="ARBA" id="ARBA00022729"/>
    </source>
</evidence>
<comment type="subcellular location">
    <subcellularLocation>
        <location evidence="1">Membrane</location>
        <topology evidence="1">Single-pass membrane protein</topology>
    </subcellularLocation>
</comment>
<feature type="domain" description="WSC" evidence="8">
    <location>
        <begin position="938"/>
        <end position="1033"/>
    </location>
</feature>
<evidence type="ECO:0000256" key="5">
    <source>
        <dbReference type="ARBA" id="ARBA00023136"/>
    </source>
</evidence>
<keyword evidence="2" id="KW-0812">Transmembrane</keyword>
<feature type="domain" description="WSC" evidence="8">
    <location>
        <begin position="1567"/>
        <end position="1661"/>
    </location>
</feature>
<evidence type="ECO:0000313" key="9">
    <source>
        <dbReference type="EMBL" id="KAL3424975.1"/>
    </source>
</evidence>
<comment type="caution">
    <text evidence="9">The sequence shown here is derived from an EMBL/GenBank/DDBJ whole genome shotgun (WGS) entry which is preliminary data.</text>
</comment>
<proteinExistence type="predicted"/>
<evidence type="ECO:0000313" key="10">
    <source>
        <dbReference type="Proteomes" id="UP001629113"/>
    </source>
</evidence>
<evidence type="ECO:0000256" key="7">
    <source>
        <dbReference type="SAM" id="MobiDB-lite"/>
    </source>
</evidence>
<gene>
    <name evidence="9" type="ORF">PVAG01_04256</name>
</gene>
<reference evidence="9 10" key="1">
    <citation type="submission" date="2024-06" db="EMBL/GenBank/DDBJ databases">
        <title>Complete genome of Phlyctema vagabunda strain 19-DSS-EL-015.</title>
        <authorList>
            <person name="Fiorenzani C."/>
        </authorList>
    </citation>
    <scope>NUCLEOTIDE SEQUENCE [LARGE SCALE GENOMIC DNA]</scope>
    <source>
        <strain evidence="9 10">19-DSS-EL-015</strain>
    </source>
</reference>
<dbReference type="InterPro" id="IPR051836">
    <property type="entry name" value="Kremen_rcpt"/>
</dbReference>
<organism evidence="9 10">
    <name type="scientific">Phlyctema vagabunda</name>
    <dbReference type="NCBI Taxonomy" id="108571"/>
    <lineage>
        <taxon>Eukaryota</taxon>
        <taxon>Fungi</taxon>
        <taxon>Dikarya</taxon>
        <taxon>Ascomycota</taxon>
        <taxon>Pezizomycotina</taxon>
        <taxon>Leotiomycetes</taxon>
        <taxon>Helotiales</taxon>
        <taxon>Dermateaceae</taxon>
        <taxon>Phlyctema</taxon>
    </lineage>
</organism>
<feature type="compositionally biased region" description="Low complexity" evidence="7">
    <location>
        <begin position="1175"/>
        <end position="1310"/>
    </location>
</feature>
<dbReference type="PROSITE" id="PS51212">
    <property type="entry name" value="WSC"/>
    <property type="match status" value="4"/>
</dbReference>
<feature type="domain" description="WSC" evidence="8">
    <location>
        <begin position="1321"/>
        <end position="1413"/>
    </location>
</feature>
<keyword evidence="10" id="KW-1185">Reference proteome</keyword>
<evidence type="ECO:0000256" key="6">
    <source>
        <dbReference type="ARBA" id="ARBA00023180"/>
    </source>
</evidence>
<dbReference type="SUPFAM" id="SSF50998">
    <property type="entry name" value="Quinoprotein alcohol dehydrogenase-like"/>
    <property type="match status" value="1"/>
</dbReference>
<dbReference type="InterPro" id="IPR002889">
    <property type="entry name" value="WSC_carb-bd"/>
</dbReference>
<name>A0ABR4PNN9_9HELO</name>
<evidence type="ECO:0000256" key="1">
    <source>
        <dbReference type="ARBA" id="ARBA00004167"/>
    </source>
</evidence>
<protein>
    <submittedName>
        <fullName evidence="9">Fungistatic metabolite</fullName>
    </submittedName>
</protein>
<sequence length="1673" mass="172934">MASSMKLSTAMSTTFVLTLVLNFFVGYVNSLGLTDTITWGGDNSRTGYQTNHNMDPSIVGSAQFGQIFKAPLPGVYNGAAEQLYAQPLLYTGADGIQYLYVATTQNNVYKMDAKTGAIVMARNLHIPFLTADLSGCVDINPTVGITATGVIDPATDTWYLTAKTYANQNGGTGAQGRPAGRYYVHAINTNDLTERPNFPVDLEGTVARNNPIRSFNGGIHHQRPALLHTGQFIYAGFASHCVQYNFTGWIMGWDKTTGATVERMAMEGAGVPNTTPGAGVWMSGGGLTSDDAGSIFFATGNGYASQLSTVPVNGRNPPTSLEEAAVHMTIAADGSLTVVDFFMPWEKTQLDGADKDLGTTPLELLPSAFSCGEYKRIGVVTGKSGKTYWLNMDDLGGYQNGPNKLDRVIQTYQNENSVYAGAGVYPLEGGYIYINVIQYPTHVFKFSCSNGVPSFAKVADSPNKNAYILGVGHGTTTSLNGQVGTGLLWVSDVQGANLRIYNAVPQNGLLTMINSFNIPGVTKFTRPVFGDARAYIGTTQGFLYGFGSPVNLPVNCTGSFDFGSANLNTPSAPRTVTCKANVAVTVTSLVLNGDANFNITGQPTLPLAVAAGSSFTFSAFFNPKAVGPLSSDILVATTNGVAGYSTSTPVTLRGTGQSVNGLLSISPVTLAFQGTIVGANIGGVNDTVLFMNQGNSPLTISKINYSKAAESGPYGAETASSAGPQVGPFTFIDLPTTIPGNSVVSVSVNFNPTTNGNYAAYLQVVSDGGTKYLDVVGTAGSAPMAVVEFQTPDATGWVQYQAGQNFTFGNVTENTTRSLKMRVTNNATTNSASLSITVSKPPFGVAGIIGANNQVDIAEGTLLAPGENATATLYCSVPKTQVNTDPYVGSAVWTMNINDPAFGKQVIQFACGAISEQGPPLITFPGTYEGKPLQPQGQYRYVGCFKENNPGRQLKQQLYGDATNTNEMCIKTCAAGNYLFCGTQYNRECWGGPTIPTLQVDPINCNYPCSGNINEICGGNGEGAGAGGSYISLFADGNRYLNNGSVSVPSSTTTAPGSTSTTTTTPLPTGGPYVNPGTLGYVSLGCYTEATTGRALSNQKTVTSKTIASCLTACAGTVYAGMEYGGECWCGNTLAATSVSTLAKECSMTCSDNATEYCGAGQRLNMYQLSSSISTSSSSRSTTSSSSSSSTSLSSTSSLITTSSASTNSSSTATSPSTTSSSSSVTTSTSGTISFTTTSLNGTSTATSSTTISSSTVTSSSSTASSTDTSTATSSLTSSSTGSWTGSSTSTTSQSTTTTSTSSSVSPTRTAPAIDQTIGGTWAFQGCWTESTTGRALFVSTYASDTMTLDSCAAFCTGKQYFGVEYGRECYCGNSLAAGSVKATNQNDCNFLCPGNRLQYCGAGVRLQLYSVASASSSTSSTTSLASSSTSTSSTTSSSSVSGSSTSTTATSTSSQTSASSSTTSTLTSSTSSSSSPSSSSTSVSSTVTTSSSSGSITPSSSSSTSSTLSTLSTTTRTSTSSSSTSSTLSSSSSSTSTISSTSSTSSTNSASPTYTGPPVISQGNSNFTYYNCSTDGPGPRALPNLVEASDTMTIDRCLSNCWMYKYAGVEYARECWCGNTLSGSTNVTDTPKGGQCSFTCKGNSTQYCGAGNRLSLYYFDVSKAAKNAANRR</sequence>
<keyword evidence="5" id="KW-0472">Membrane</keyword>
<dbReference type="SMART" id="SM00321">
    <property type="entry name" value="WSC"/>
    <property type="match status" value="4"/>
</dbReference>
<evidence type="ECO:0000256" key="4">
    <source>
        <dbReference type="ARBA" id="ARBA00022989"/>
    </source>
</evidence>
<feature type="region of interest" description="Disordered" evidence="7">
    <location>
        <begin position="1419"/>
        <end position="1560"/>
    </location>
</feature>
<evidence type="ECO:0000256" key="2">
    <source>
        <dbReference type="ARBA" id="ARBA00022692"/>
    </source>
</evidence>
<dbReference type="PANTHER" id="PTHR24269:SF16">
    <property type="entry name" value="PROTEIN SLG1"/>
    <property type="match status" value="1"/>
</dbReference>
<dbReference type="EMBL" id="JBFCZG010000003">
    <property type="protein sequence ID" value="KAL3424975.1"/>
    <property type="molecule type" value="Genomic_DNA"/>
</dbReference>
<dbReference type="InterPro" id="IPR011047">
    <property type="entry name" value="Quinoprotein_ADH-like_sf"/>
</dbReference>
<feature type="region of interest" description="Disordered" evidence="7">
    <location>
        <begin position="1047"/>
        <end position="1072"/>
    </location>
</feature>
<keyword evidence="6" id="KW-0325">Glycoprotein</keyword>
<evidence type="ECO:0000259" key="8">
    <source>
        <dbReference type="PROSITE" id="PS51212"/>
    </source>
</evidence>
<feature type="domain" description="WSC" evidence="8">
    <location>
        <begin position="1080"/>
        <end position="1170"/>
    </location>
</feature>
<dbReference type="Gene3D" id="2.60.40.10">
    <property type="entry name" value="Immunoglobulins"/>
    <property type="match status" value="1"/>
</dbReference>
<dbReference type="InterPro" id="IPR013783">
    <property type="entry name" value="Ig-like_fold"/>
</dbReference>
<dbReference type="PANTHER" id="PTHR24269">
    <property type="entry name" value="KREMEN PROTEIN"/>
    <property type="match status" value="1"/>
</dbReference>